<sequence length="244" mass="27381">MGRAHEVRAASMAKTAAMKTKLYSRFGKEIYIAAKSGEPDPEMNLTLKRKIQEAKSNQIPADVIKRAIDKAKGGTIENYIEARYEGFGPANTTFIVDCLTDNTNRSMTDVRTAFTKTEGCKMVNPGGVSYNYDSVGLFVFKYDDENKMLEKLLESDVDVQDVSVEDGEMTVETSFTDFSKGQDAIEELLPDIEFETCETAMIPHDYITLVEQDDIDAFNKLMGMLNDSDDVNKIYHNAIIEEKE</sequence>
<keyword evidence="5" id="KW-0963">Cytoplasm</keyword>
<dbReference type="SUPFAM" id="SSF75625">
    <property type="entry name" value="YebC-like"/>
    <property type="match status" value="1"/>
</dbReference>
<dbReference type="STRING" id="883114.HMPREF9709_00677"/>
<dbReference type="NCBIfam" id="NF009044">
    <property type="entry name" value="PRK12378.1"/>
    <property type="match status" value="1"/>
</dbReference>
<dbReference type="eggNOG" id="COG0217">
    <property type="taxonomic scope" value="Bacteria"/>
</dbReference>
<keyword evidence="2 5" id="KW-0805">Transcription regulation</keyword>
<comment type="subcellular location">
    <subcellularLocation>
        <location evidence="5">Cytoplasm</location>
    </subcellularLocation>
</comment>
<dbReference type="InterPro" id="IPR002876">
    <property type="entry name" value="Transcrip_reg_TACO1-like"/>
</dbReference>
<dbReference type="OrthoDB" id="9781053at2"/>
<comment type="caution">
    <text evidence="8">The sequence shown here is derived from an EMBL/GenBank/DDBJ whole genome shotgun (WGS) entry which is preliminary data.</text>
</comment>
<evidence type="ECO:0000259" key="7">
    <source>
        <dbReference type="Pfam" id="PF20772"/>
    </source>
</evidence>
<evidence type="ECO:0000259" key="6">
    <source>
        <dbReference type="Pfam" id="PF01709"/>
    </source>
</evidence>
<evidence type="ECO:0000256" key="1">
    <source>
        <dbReference type="ARBA" id="ARBA00008724"/>
    </source>
</evidence>
<dbReference type="HOGENOM" id="CLU_062974_2_0_9"/>
<evidence type="ECO:0000256" key="3">
    <source>
        <dbReference type="ARBA" id="ARBA00023125"/>
    </source>
</evidence>
<evidence type="ECO:0000256" key="4">
    <source>
        <dbReference type="ARBA" id="ARBA00023163"/>
    </source>
</evidence>
<dbReference type="Pfam" id="PF01709">
    <property type="entry name" value="Transcrip_reg"/>
    <property type="match status" value="1"/>
</dbReference>
<comment type="similarity">
    <text evidence="1 5">Belongs to the TACO1 family.</text>
</comment>
<dbReference type="Pfam" id="PF20772">
    <property type="entry name" value="TACO1_YebC_N"/>
    <property type="match status" value="1"/>
</dbReference>
<dbReference type="InterPro" id="IPR026564">
    <property type="entry name" value="Transcrip_reg_TACO1-like_dom3"/>
</dbReference>
<dbReference type="InterPro" id="IPR049083">
    <property type="entry name" value="TACO1_YebC_N"/>
</dbReference>
<feature type="domain" description="TACO1/YebC-like second and third" evidence="6">
    <location>
        <begin position="79"/>
        <end position="238"/>
    </location>
</feature>
<accession>H3NMW6</accession>
<dbReference type="InterPro" id="IPR048300">
    <property type="entry name" value="TACO1_YebC-like_2nd/3rd_dom"/>
</dbReference>
<name>H3NMW6_9FIRM</name>
<keyword evidence="3 5" id="KW-0238">DNA-binding</keyword>
<dbReference type="GO" id="GO:0003677">
    <property type="term" value="F:DNA binding"/>
    <property type="evidence" value="ECO:0007669"/>
    <property type="project" value="UniProtKB-UniRule"/>
</dbReference>
<keyword evidence="4 5" id="KW-0804">Transcription</keyword>
<dbReference type="InterPro" id="IPR029072">
    <property type="entry name" value="YebC-like"/>
</dbReference>
<dbReference type="GO" id="GO:0005829">
    <property type="term" value="C:cytosol"/>
    <property type="evidence" value="ECO:0007669"/>
    <property type="project" value="TreeGrafter"/>
</dbReference>
<dbReference type="Gene3D" id="1.10.10.200">
    <property type="match status" value="1"/>
</dbReference>
<dbReference type="Gene3D" id="3.30.70.980">
    <property type="match status" value="2"/>
</dbReference>
<dbReference type="InterPro" id="IPR017856">
    <property type="entry name" value="Integrase-like_N"/>
</dbReference>
<proteinExistence type="inferred from homology"/>
<dbReference type="EMBL" id="AGEI01000019">
    <property type="protein sequence ID" value="EHR34707.1"/>
    <property type="molecule type" value="Genomic_DNA"/>
</dbReference>
<protein>
    <recommendedName>
        <fullName evidence="5">Probable transcriptional regulatory protein HMPREF9709_00677</fullName>
    </recommendedName>
</protein>
<organism evidence="8 9">
    <name type="scientific">Helcococcus kunzii ATCC 51366</name>
    <dbReference type="NCBI Taxonomy" id="883114"/>
    <lineage>
        <taxon>Bacteria</taxon>
        <taxon>Bacillati</taxon>
        <taxon>Bacillota</taxon>
        <taxon>Tissierellia</taxon>
        <taxon>Tissierellales</taxon>
        <taxon>Peptoniphilaceae</taxon>
        <taxon>Helcococcus</taxon>
    </lineage>
</organism>
<evidence type="ECO:0000313" key="8">
    <source>
        <dbReference type="EMBL" id="EHR34707.1"/>
    </source>
</evidence>
<evidence type="ECO:0000256" key="5">
    <source>
        <dbReference type="HAMAP-Rule" id="MF_00693"/>
    </source>
</evidence>
<reference evidence="8 9" key="1">
    <citation type="submission" date="2012-01" db="EMBL/GenBank/DDBJ databases">
        <title>The Genome Sequence of Helcococcus kunzii ATCC 51366.</title>
        <authorList>
            <consortium name="The Broad Institute Genome Sequencing Platform"/>
            <person name="Earl A."/>
            <person name="Ward D."/>
            <person name="Feldgarden M."/>
            <person name="Gevers D."/>
            <person name="Huys G."/>
            <person name="Young S.K."/>
            <person name="Zeng Q."/>
            <person name="Gargeya S."/>
            <person name="Fitzgerald M."/>
            <person name="Haas B."/>
            <person name="Abouelleil A."/>
            <person name="Alvarado L."/>
            <person name="Arachchi H.M."/>
            <person name="Berlin A."/>
            <person name="Chapman S.B."/>
            <person name="Gearin G."/>
            <person name="Goldberg J."/>
            <person name="Griggs A."/>
            <person name="Gujja S."/>
            <person name="Hansen M."/>
            <person name="Heiman D."/>
            <person name="Howarth C."/>
            <person name="Larimer J."/>
            <person name="Lui A."/>
            <person name="MacDonald P.J.P."/>
            <person name="McCowen C."/>
            <person name="Montmayeur A."/>
            <person name="Murphy C."/>
            <person name="Neiman D."/>
            <person name="Pearson M."/>
            <person name="Priest M."/>
            <person name="Roberts A."/>
            <person name="Saif S."/>
            <person name="Shea T."/>
            <person name="Sisk P."/>
            <person name="Stolte C."/>
            <person name="Sykes S."/>
            <person name="Wortman J."/>
            <person name="Nusbaum C."/>
            <person name="Birren B."/>
        </authorList>
    </citation>
    <scope>NUCLEOTIDE SEQUENCE [LARGE SCALE GENOMIC DNA]</scope>
    <source>
        <strain evidence="8 9">ATCC 51366</strain>
    </source>
</reference>
<dbReference type="Proteomes" id="UP000004191">
    <property type="component" value="Unassembled WGS sequence"/>
</dbReference>
<gene>
    <name evidence="8" type="ORF">HMPREF9709_00677</name>
</gene>
<keyword evidence="9" id="KW-1185">Reference proteome</keyword>
<dbReference type="HAMAP" id="MF_00693">
    <property type="entry name" value="Transcrip_reg_TACO1"/>
    <property type="match status" value="1"/>
</dbReference>
<dbReference type="PANTHER" id="PTHR12532">
    <property type="entry name" value="TRANSLATIONAL ACTIVATOR OF CYTOCHROME C OXIDASE 1"/>
    <property type="match status" value="1"/>
</dbReference>
<dbReference type="GO" id="GO:0006355">
    <property type="term" value="P:regulation of DNA-templated transcription"/>
    <property type="evidence" value="ECO:0007669"/>
    <property type="project" value="UniProtKB-UniRule"/>
</dbReference>
<feature type="domain" description="TACO1/YebC-like N-terminal" evidence="7">
    <location>
        <begin position="6"/>
        <end position="74"/>
    </location>
</feature>
<evidence type="ECO:0000313" key="9">
    <source>
        <dbReference type="Proteomes" id="UP000004191"/>
    </source>
</evidence>
<dbReference type="AlphaFoldDB" id="H3NMW6"/>
<dbReference type="GeneID" id="96998682"/>
<evidence type="ECO:0000256" key="2">
    <source>
        <dbReference type="ARBA" id="ARBA00023015"/>
    </source>
</evidence>
<dbReference type="RefSeq" id="WP_005397967.1">
    <property type="nucleotide sequence ID" value="NZ_JH601088.1"/>
</dbReference>
<dbReference type="PANTHER" id="PTHR12532:SF0">
    <property type="entry name" value="TRANSLATIONAL ACTIVATOR OF CYTOCHROME C OXIDASE 1"/>
    <property type="match status" value="1"/>
</dbReference>